<reference evidence="1" key="1">
    <citation type="submission" date="2021-04" db="EMBL/GenBank/DDBJ databases">
        <authorList>
            <consortium name="Molecular Ecology Group"/>
        </authorList>
    </citation>
    <scope>NUCLEOTIDE SEQUENCE</scope>
</reference>
<dbReference type="EMBL" id="CAJHNH020000732">
    <property type="protein sequence ID" value="CAG5119538.1"/>
    <property type="molecule type" value="Genomic_DNA"/>
</dbReference>
<dbReference type="AlphaFoldDB" id="A0A8S3YT28"/>
<organism evidence="1 2">
    <name type="scientific">Candidula unifasciata</name>
    <dbReference type="NCBI Taxonomy" id="100452"/>
    <lineage>
        <taxon>Eukaryota</taxon>
        <taxon>Metazoa</taxon>
        <taxon>Spiralia</taxon>
        <taxon>Lophotrochozoa</taxon>
        <taxon>Mollusca</taxon>
        <taxon>Gastropoda</taxon>
        <taxon>Heterobranchia</taxon>
        <taxon>Euthyneura</taxon>
        <taxon>Panpulmonata</taxon>
        <taxon>Eupulmonata</taxon>
        <taxon>Stylommatophora</taxon>
        <taxon>Helicina</taxon>
        <taxon>Helicoidea</taxon>
        <taxon>Geomitridae</taxon>
        <taxon>Candidula</taxon>
    </lineage>
</organism>
<keyword evidence="2" id="KW-1185">Reference proteome</keyword>
<feature type="non-terminal residue" evidence="1">
    <location>
        <position position="1"/>
    </location>
</feature>
<accession>A0A8S3YT28</accession>
<gene>
    <name evidence="1" type="ORF">CUNI_LOCUS5096</name>
</gene>
<proteinExistence type="predicted"/>
<dbReference type="Proteomes" id="UP000678393">
    <property type="component" value="Unassembled WGS sequence"/>
</dbReference>
<evidence type="ECO:0000313" key="2">
    <source>
        <dbReference type="Proteomes" id="UP000678393"/>
    </source>
</evidence>
<name>A0A8S3YT28_9EUPU</name>
<comment type="caution">
    <text evidence="1">The sequence shown here is derived from an EMBL/GenBank/DDBJ whole genome shotgun (WGS) entry which is preliminary data.</text>
</comment>
<protein>
    <submittedName>
        <fullName evidence="1">Uncharacterized protein</fullName>
    </submittedName>
</protein>
<feature type="non-terminal residue" evidence="1">
    <location>
        <position position="229"/>
    </location>
</feature>
<sequence length="229" mass="26033">KLHHVYQIEAPGDNHKDDSPYEPTVNGFRWHQNPSNQGLMCYQFRQPGVYYYSDQNYDEAAFYIGTIIVKPKPKEHKVEVKGKVFRPDVLYAQTGDRILWMWDGDASLQAGENLLILEEDKVVNPDSQATSTSAEDEKLLQTIDENAARLLARAGRATTNLANIGLFTYRVSDASEVTDSCSVVVNPGPRNHTVHLTDTGLEPKVVKIRPNDRVWWVWQSGKKQHNVRQ</sequence>
<dbReference type="OrthoDB" id="10036029at2759"/>
<evidence type="ECO:0000313" key="1">
    <source>
        <dbReference type="EMBL" id="CAG5119538.1"/>
    </source>
</evidence>